<organism evidence="3 4">
    <name type="scientific">Xenorhabdus eapokensis</name>
    <dbReference type="NCBI Taxonomy" id="1873482"/>
    <lineage>
        <taxon>Bacteria</taxon>
        <taxon>Pseudomonadati</taxon>
        <taxon>Pseudomonadota</taxon>
        <taxon>Gammaproteobacteria</taxon>
        <taxon>Enterobacterales</taxon>
        <taxon>Morganellaceae</taxon>
        <taxon>Xenorhabdus</taxon>
    </lineage>
</organism>
<dbReference type="PROSITE" id="PS51084">
    <property type="entry name" value="HIT_2"/>
    <property type="match status" value="1"/>
</dbReference>
<dbReference type="InterPro" id="IPR011146">
    <property type="entry name" value="HIT-like"/>
</dbReference>
<dbReference type="GO" id="GO:0009117">
    <property type="term" value="P:nucleotide metabolic process"/>
    <property type="evidence" value="ECO:0007669"/>
    <property type="project" value="TreeGrafter"/>
</dbReference>
<dbReference type="EMBL" id="MKGQ01000082">
    <property type="protein sequence ID" value="OKO98589.1"/>
    <property type="molecule type" value="Genomic_DNA"/>
</dbReference>
<dbReference type="GO" id="GO:0003824">
    <property type="term" value="F:catalytic activity"/>
    <property type="evidence" value="ECO:0007669"/>
    <property type="project" value="InterPro"/>
</dbReference>
<evidence type="ECO:0000313" key="4">
    <source>
        <dbReference type="Proteomes" id="UP000186268"/>
    </source>
</evidence>
<evidence type="ECO:0000256" key="1">
    <source>
        <dbReference type="PROSITE-ProRule" id="PRU00464"/>
    </source>
</evidence>
<dbReference type="Gene3D" id="3.30.428.10">
    <property type="entry name" value="HIT-like"/>
    <property type="match status" value="1"/>
</dbReference>
<gene>
    <name evidence="3" type="ORF">Xedl_03833</name>
</gene>
<dbReference type="PANTHER" id="PTHR46648:SF1">
    <property type="entry name" value="ADENOSINE 5'-MONOPHOSPHORAMIDASE HNT1"/>
    <property type="match status" value="1"/>
</dbReference>
<dbReference type="STRING" id="1873482.Xedl_03833"/>
<sequence length="156" mass="17633">MNNCIFCEIVNGKSPAHVIWEDDDYMAFLSIYPNTLGFTVVIPKKHYESYAFELSDDSLSGLIIASKKVAKLLDSTLEDVARTGLIFEGYGVDHVHAKLFPMHGTGNNNRFKKISSCVDKFFYEYEGYISSHDSKRASDKDLNILAKKIREHSGNK</sequence>
<proteinExistence type="predicted"/>
<dbReference type="OrthoDB" id="9784774at2"/>
<dbReference type="InterPro" id="IPR001310">
    <property type="entry name" value="Histidine_triad_HIT"/>
</dbReference>
<dbReference type="InterPro" id="IPR036265">
    <property type="entry name" value="HIT-like_sf"/>
</dbReference>
<name>A0A1Q5TED7_9GAMM</name>
<dbReference type="SUPFAM" id="SSF54197">
    <property type="entry name" value="HIT-like"/>
    <property type="match status" value="1"/>
</dbReference>
<dbReference type="PANTHER" id="PTHR46648">
    <property type="entry name" value="HIT FAMILY PROTEIN 1"/>
    <property type="match status" value="1"/>
</dbReference>
<dbReference type="Pfam" id="PF01230">
    <property type="entry name" value="HIT"/>
    <property type="match status" value="1"/>
</dbReference>
<evidence type="ECO:0000259" key="2">
    <source>
        <dbReference type="PROSITE" id="PS51084"/>
    </source>
</evidence>
<feature type="domain" description="HIT" evidence="2">
    <location>
        <begin position="5"/>
        <end position="110"/>
    </location>
</feature>
<accession>A0A1Q5TED7</accession>
<comment type="caution">
    <text evidence="3">The sequence shown here is derived from an EMBL/GenBank/DDBJ whole genome shotgun (WGS) entry which is preliminary data.</text>
</comment>
<dbReference type="AlphaFoldDB" id="A0A1Q5TED7"/>
<comment type="caution">
    <text evidence="1">Lacks conserved residue(s) required for the propagation of feature annotation.</text>
</comment>
<reference evidence="3 4" key="1">
    <citation type="submission" date="2016-09" db="EMBL/GenBank/DDBJ databases">
        <title>Xenorhabdus thuongxuanensis sp. nov. and Xenorhabdus eapokensis sp. nov., isolated from Steinernema species.</title>
        <authorList>
            <person name="Kaempfer P."/>
            <person name="Tobias N.J."/>
            <person name="Phan Ke L."/>
            <person name="Bode H.B."/>
            <person name="Glaeser S.P."/>
        </authorList>
    </citation>
    <scope>NUCLEOTIDE SEQUENCE [LARGE SCALE GENOMIC DNA]</scope>
    <source>
        <strain evidence="3 4">DL20</strain>
    </source>
</reference>
<keyword evidence="4" id="KW-1185">Reference proteome</keyword>
<evidence type="ECO:0000313" key="3">
    <source>
        <dbReference type="EMBL" id="OKO98589.1"/>
    </source>
</evidence>
<dbReference type="Proteomes" id="UP000186268">
    <property type="component" value="Unassembled WGS sequence"/>
</dbReference>
<dbReference type="PRINTS" id="PR00332">
    <property type="entry name" value="HISTRIAD"/>
</dbReference>
<protein>
    <submittedName>
        <fullName evidence="3">HIT family protein</fullName>
    </submittedName>
</protein>
<dbReference type="RefSeq" id="WP_074025307.1">
    <property type="nucleotide sequence ID" value="NZ_CAWNAG010000194.1"/>
</dbReference>